<evidence type="ECO:0000259" key="8">
    <source>
        <dbReference type="PROSITE" id="PS50911"/>
    </source>
</evidence>
<dbReference type="Pfam" id="PF05382">
    <property type="entry name" value="Amidase_5"/>
    <property type="match status" value="1"/>
</dbReference>
<sequence length="2195" mass="242686">MLLTIHDANLKKVAFVENDKDGTLNFFNDEWRRNLETASSVFNFSVYKKALKYDTMTSKTYNVLNERAFVSFRYKGRTYLFNVMTVTENEDSIECSCYYLSLELTNEYLGAYKSDKAMTFIEYMNLWEMVQNNAIKIGINEVKDQQRKLEWEGEDTALNRLLSIANKFDAEIELVTKLKADSSLDSFILNIYKANDGKGAQGVGKRRSDILLQYGRNVKNITRTIDKAEIFNAIMPTGTSNQSTDDPKKGTATKQATTKTGYTGSEIKYAGKTLSKENLSKIVEHCRRNDLLISGVICQLYLESNWGNSNVAKMDNNWSGMSGGAQTRPSGVVVTTGSWRPANEGGTYMHYANLDDFFKDYTYLLAHQEIYAVKGKKDIEGYTNGLFRSGGARFDYAASGYGHYIGLMRSIRSGVNQANNGVLDKLDRGELIGNLGGPAEVSSATKDPRIDKMVQWFEARQGKVTYSMASRGGPSSYDCSSAIYYAMQHAGFQGIGTWAFSTETEHDALKRAGYQLVAENRQIPLQRGDILIWGKRGYSAGADGHTMLMKNNSDMIHCNFRHNGISTNNYQAYLQSMGRAVYTYVYRMPNQRGDNTSGAPKTEAVLREADSLKNRTVGSGECYGLAAWYSMKLGGPGLGGGVTGITDVIGDTMRASHIGDGYNFAKYGWKVVRGGGDIRAGGLYNVKPNYGPMGTGYYGHTGIIRKVEGNQVTVLEQNYGGKRYVVQNTYGMDIFRNCIQTICYPPELAKGGSATASPKPVEKKEEAKAEVTTTTNEVVEVKIDPKKYQEWKNEKGQVEFYLKNGVLYAPLSRDLYPSVLSGRETSDNWIRKDMKIETDSQETLISNGLRELRKHAYPKITYEVDGYVDLEIGDTVKIRDEGFTPTLILQARVSEQTISFTNPSSNKTVFSNFVALENKVSKNLMNELEKMVEDARPYEIRLTTDNGVAFKNHNGSSLLTAQLFKGKTERQAIFLFKDLEDRFLGTNQQLEVKGSDVEEVLNVVVEAYVDNVLVAKTDISFTNAMDGAVGRAGEKGADGRTPYFHTAWADSEDGRLNFTVEDSANKEYMGTYSDHTPEDSTDPGHYKWVKVKGDDGQDGQDGRGVVNYTNYYALTDYEGGVTVPHGNLLQESDSRWESTNFQSKVYQLAEPLEAGATYTLAIRWWRTGQNFNNYKPMVFYNGWRLQLLAPINTTNNQQSSSKLAYDSELDFWWGTFTVPKEETMNDSQKADYANKANPRIEIYRHGSQASKDVTGSNDDKLRSGADWAVLVKGTTPIKGPLKADKELGWSLDPQLVTPEKRFLWYYRMEEYSDGSVKTTEPILLAVHGEKGEKGDPGERGLRGLQGERGERGIPGTKGADGRTSYTHIAYANSADGRTNFSVSDSNRTYIGMYVDFQEQDSTDPNAYQWTLVKGADGRNGTPGPKGADGRTPYFHVAYASSADGRTNFSTTDAAGRTHIGTYTDFVQADSTNPTSYVWALMKGSDGRNGRDGRDGAQGPKGDKGDTGARGPQGAQGVKGDKGDKGDQGAIGPRGERGLQGLQGPQGTQGIPGQKGADGRTQYTHIAYADTNLGGGFSQTTNGSKAYIGMYVDFEETDSPNPARYRWTKIRGDKGDKGDKGDRGERGLQGLQGPQGAQGIAGARGADGRTQYTHIAYANSADGRQAFSVSDANRSYMGVYVDFTENDSTDPTKYQWTLIKGADGRNGTPGPKGADGRTPYFHVAYAGSSDGRSNFSTTDANGRTYIGTYTDFIQADSTSPASYQWAKMAGDRGPQGPKGDRGDRGVQGLKGDQGVPGPKGADGRTPYFHIAYANSEDGRKDFSTTASNGRRFIGTVTDYNQADPTDPQAYRWASIVGDLDIGNYNHIRNGAFPKDNRYWTNVRIASHPFYYNNQKKLFLLETNKADEITSSSARFDVKRNTDYTLSFYAFASGNVSSSDVFFLGRKTGETRDFTVINQPIVKRRYSPHKAEYVTVTFNSGEVDNGYIRFDNNGSSNGQNSLLFFGEVMLVEGNAAQKWSPNQEDIDDEIAQKADAQLTIEQINRLNEQAGILIAELEAKASADIVAQWVETVKNQIKETERGKKETEQALITASQRIIALQQNMGDMQIRTEFMDTYFSQSQDGLILGKKDGSSAVRVSNDRISFVSAGKEVAFISQGVLQIDNGVFVKSLQVGRFRLEQHQQNLDMNVIRYVGGI</sequence>
<dbReference type="Gene3D" id="1.20.5.320">
    <property type="entry name" value="6-Phosphogluconate Dehydrogenase, domain 3"/>
    <property type="match status" value="4"/>
</dbReference>
<dbReference type="GO" id="GO:0004040">
    <property type="term" value="F:amidase activity"/>
    <property type="evidence" value="ECO:0007669"/>
    <property type="project" value="InterPro"/>
</dbReference>
<feature type="region of interest" description="Disordered" evidence="7">
    <location>
        <begin position="1597"/>
        <end position="1643"/>
    </location>
</feature>
<dbReference type="PROSITE" id="PS50911">
    <property type="entry name" value="CHAP"/>
    <property type="match status" value="1"/>
</dbReference>
<comment type="similarity">
    <text evidence="2">Belongs to the glycosyl hydrolase 73 family.</text>
</comment>
<dbReference type="GO" id="GO:0008234">
    <property type="term" value="F:cysteine-type peptidase activity"/>
    <property type="evidence" value="ECO:0007669"/>
    <property type="project" value="UniProtKB-KW"/>
</dbReference>
<dbReference type="InterPro" id="IPR050149">
    <property type="entry name" value="Collagen_superfamily"/>
</dbReference>
<dbReference type="PROSITE" id="PS51935">
    <property type="entry name" value="NLPC_P60"/>
    <property type="match status" value="1"/>
</dbReference>
<organism evidence="10 11">
    <name type="scientific">Streptococcus danieliae</name>
    <dbReference type="NCBI Taxonomy" id="747656"/>
    <lineage>
        <taxon>Bacteria</taxon>
        <taxon>Bacillati</taxon>
        <taxon>Bacillota</taxon>
        <taxon>Bacilli</taxon>
        <taxon>Lactobacillales</taxon>
        <taxon>Streptococcaceae</taxon>
        <taxon>Streptococcus</taxon>
    </lineage>
</organism>
<dbReference type="PANTHER" id="PTHR24023">
    <property type="entry name" value="COLLAGEN ALPHA"/>
    <property type="match status" value="1"/>
</dbReference>
<dbReference type="NCBIfam" id="TIGR01665">
    <property type="entry name" value="put_anti_recept"/>
    <property type="match status" value="1"/>
</dbReference>
<keyword evidence="5" id="KW-0788">Thiol protease</keyword>
<protein>
    <submittedName>
        <fullName evidence="10">CHAP domain-containing protein</fullName>
    </submittedName>
</protein>
<evidence type="ECO:0000256" key="7">
    <source>
        <dbReference type="SAM" id="MobiDB-lite"/>
    </source>
</evidence>
<dbReference type="InterPro" id="IPR008160">
    <property type="entry name" value="Collagen"/>
</dbReference>
<comment type="similarity">
    <text evidence="1">Belongs to the peptidase C40 family.</text>
</comment>
<dbReference type="Proteomes" id="UP000461595">
    <property type="component" value="Unassembled WGS sequence"/>
</dbReference>
<evidence type="ECO:0000256" key="6">
    <source>
        <dbReference type="SAM" id="Coils"/>
    </source>
</evidence>
<feature type="compositionally biased region" description="Low complexity" evidence="7">
    <location>
        <begin position="1527"/>
        <end position="1554"/>
    </location>
</feature>
<feature type="compositionally biased region" description="Low complexity" evidence="7">
    <location>
        <begin position="1627"/>
        <end position="1643"/>
    </location>
</feature>
<dbReference type="InterPro" id="IPR007921">
    <property type="entry name" value="CHAP_dom"/>
</dbReference>
<dbReference type="InterPro" id="IPR002901">
    <property type="entry name" value="MGlyc_endo_b_GlcNAc-like_dom"/>
</dbReference>
<dbReference type="EMBL" id="WSRS01000004">
    <property type="protein sequence ID" value="MVX58251.1"/>
    <property type="molecule type" value="Genomic_DNA"/>
</dbReference>
<dbReference type="InterPro" id="IPR008044">
    <property type="entry name" value="Phage_lysin"/>
</dbReference>
<dbReference type="OrthoDB" id="2237640at2"/>
<dbReference type="InterPro" id="IPR000064">
    <property type="entry name" value="NLP_P60_dom"/>
</dbReference>
<feature type="compositionally biased region" description="Basic and acidic residues" evidence="7">
    <location>
        <begin position="1609"/>
        <end position="1625"/>
    </location>
</feature>
<evidence type="ECO:0000256" key="2">
    <source>
        <dbReference type="ARBA" id="ARBA00010266"/>
    </source>
</evidence>
<dbReference type="SUPFAM" id="SSF54001">
    <property type="entry name" value="Cysteine proteinases"/>
    <property type="match status" value="2"/>
</dbReference>
<keyword evidence="3" id="KW-0645">Protease</keyword>
<feature type="domain" description="NlpC/P60" evidence="9">
    <location>
        <begin position="443"/>
        <end position="589"/>
    </location>
</feature>
<dbReference type="InterPro" id="IPR007119">
    <property type="entry name" value="Phage_tail_spike_N"/>
</dbReference>
<feature type="region of interest" description="Disordered" evidence="7">
    <location>
        <begin position="1329"/>
        <end position="1361"/>
    </location>
</feature>
<feature type="compositionally biased region" description="Basic and acidic residues" evidence="7">
    <location>
        <begin position="1484"/>
        <end position="1506"/>
    </location>
</feature>
<dbReference type="Pfam" id="PF01832">
    <property type="entry name" value="Glucosaminidase"/>
    <property type="match status" value="1"/>
</dbReference>
<feature type="compositionally biased region" description="Basic and acidic residues" evidence="7">
    <location>
        <begin position="1329"/>
        <end position="1351"/>
    </location>
</feature>
<feature type="region of interest" description="Disordered" evidence="7">
    <location>
        <begin position="1766"/>
        <end position="1803"/>
    </location>
</feature>
<feature type="region of interest" description="Disordered" evidence="7">
    <location>
        <begin position="1481"/>
        <end position="1558"/>
    </location>
</feature>
<feature type="coiled-coil region" evidence="6">
    <location>
        <begin position="2038"/>
        <end position="2102"/>
    </location>
</feature>
<evidence type="ECO:0000256" key="5">
    <source>
        <dbReference type="ARBA" id="ARBA00022807"/>
    </source>
</evidence>
<evidence type="ECO:0000256" key="4">
    <source>
        <dbReference type="ARBA" id="ARBA00022801"/>
    </source>
</evidence>
<gene>
    <name evidence="10" type="ORF">E5983_01000</name>
</gene>
<dbReference type="Gene3D" id="1.10.530.10">
    <property type="match status" value="1"/>
</dbReference>
<proteinExistence type="inferred from homology"/>
<keyword evidence="6" id="KW-0175">Coiled coil</keyword>
<dbReference type="GO" id="GO:0005615">
    <property type="term" value="C:extracellular space"/>
    <property type="evidence" value="ECO:0007669"/>
    <property type="project" value="TreeGrafter"/>
</dbReference>
<evidence type="ECO:0000313" key="11">
    <source>
        <dbReference type="Proteomes" id="UP000461595"/>
    </source>
</evidence>
<dbReference type="Pfam" id="PF01391">
    <property type="entry name" value="Collagen"/>
    <property type="match status" value="1"/>
</dbReference>
<feature type="domain" description="Peptidase C51" evidence="8">
    <location>
        <begin position="597"/>
        <end position="746"/>
    </location>
</feature>
<evidence type="ECO:0000259" key="9">
    <source>
        <dbReference type="PROSITE" id="PS51935"/>
    </source>
</evidence>
<keyword evidence="4" id="KW-0378">Hydrolase</keyword>
<accession>A0A7X3G8B2</accession>
<dbReference type="GO" id="GO:0006508">
    <property type="term" value="P:proteolysis"/>
    <property type="evidence" value="ECO:0007669"/>
    <property type="project" value="UniProtKB-KW"/>
</dbReference>
<dbReference type="GO" id="GO:0031012">
    <property type="term" value="C:extracellular matrix"/>
    <property type="evidence" value="ECO:0007669"/>
    <property type="project" value="TreeGrafter"/>
</dbReference>
<comment type="caution">
    <text evidence="10">The sequence shown here is derived from an EMBL/GenBank/DDBJ whole genome shotgun (WGS) entry which is preliminary data.</text>
</comment>
<dbReference type="PANTHER" id="PTHR24023:SF1082">
    <property type="entry name" value="COLLAGEN TRIPLE HELIX REPEAT"/>
    <property type="match status" value="1"/>
</dbReference>
<dbReference type="InterPro" id="IPR038765">
    <property type="entry name" value="Papain-like_cys_pep_sf"/>
</dbReference>
<reference evidence="10 11" key="1">
    <citation type="submission" date="2019-12" db="EMBL/GenBank/DDBJ databases">
        <title>Microbes associate with the intestines of laboratory mice.</title>
        <authorList>
            <person name="Navarre W."/>
            <person name="Wong E."/>
        </authorList>
    </citation>
    <scope>NUCLEOTIDE SEQUENCE [LARGE SCALE GENOMIC DNA]</scope>
    <source>
        <strain evidence="10 11">NM51_B2-22</strain>
    </source>
</reference>
<dbReference type="SMART" id="SM00047">
    <property type="entry name" value="LYZ2"/>
    <property type="match status" value="1"/>
</dbReference>
<evidence type="ECO:0000256" key="3">
    <source>
        <dbReference type="ARBA" id="ARBA00022670"/>
    </source>
</evidence>
<evidence type="ECO:0000256" key="1">
    <source>
        <dbReference type="ARBA" id="ARBA00007074"/>
    </source>
</evidence>
<dbReference type="Gene3D" id="3.90.1720.60">
    <property type="match status" value="1"/>
</dbReference>
<evidence type="ECO:0000313" key="10">
    <source>
        <dbReference type="EMBL" id="MVX58251.1"/>
    </source>
</evidence>
<name>A0A7X3G8B2_9STRE</name>
<feature type="region of interest" description="Disordered" evidence="7">
    <location>
        <begin position="238"/>
        <end position="257"/>
    </location>
</feature>